<dbReference type="EMBL" id="LAVV01006838">
    <property type="protein sequence ID" value="KNZ58074.1"/>
    <property type="molecule type" value="Genomic_DNA"/>
</dbReference>
<protein>
    <submittedName>
        <fullName evidence="1">Uncharacterized protein</fullName>
    </submittedName>
</protein>
<keyword evidence="2" id="KW-1185">Reference proteome</keyword>
<proteinExistence type="predicted"/>
<gene>
    <name evidence="1" type="ORF">VP01_1g1</name>
</gene>
<comment type="caution">
    <text evidence="1">The sequence shown here is derived from an EMBL/GenBank/DDBJ whole genome shotgun (WGS) entry which is preliminary data.</text>
</comment>
<reference evidence="1 2" key="1">
    <citation type="submission" date="2015-08" db="EMBL/GenBank/DDBJ databases">
        <title>Next Generation Sequencing and Analysis of the Genome of Puccinia sorghi L Schw, the Causal Agent of Maize Common Rust.</title>
        <authorList>
            <person name="Rochi L."/>
            <person name="Burguener G."/>
            <person name="Darino M."/>
            <person name="Turjanski A."/>
            <person name="Kreff E."/>
            <person name="Dieguez M.J."/>
            <person name="Sacco F."/>
        </authorList>
    </citation>
    <scope>NUCLEOTIDE SEQUENCE [LARGE SCALE GENOMIC DNA]</scope>
    <source>
        <strain evidence="1 2">RO10H11247</strain>
    </source>
</reference>
<name>A0A0L6VBI1_9BASI</name>
<accession>A0A0L6VBI1</accession>
<organism evidence="1 2">
    <name type="scientific">Puccinia sorghi</name>
    <dbReference type="NCBI Taxonomy" id="27349"/>
    <lineage>
        <taxon>Eukaryota</taxon>
        <taxon>Fungi</taxon>
        <taxon>Dikarya</taxon>
        <taxon>Basidiomycota</taxon>
        <taxon>Pucciniomycotina</taxon>
        <taxon>Pucciniomycetes</taxon>
        <taxon>Pucciniales</taxon>
        <taxon>Pucciniaceae</taxon>
        <taxon>Puccinia</taxon>
    </lineage>
</organism>
<dbReference type="VEuPathDB" id="FungiDB:VP01_1g1"/>
<dbReference type="Proteomes" id="UP000037035">
    <property type="component" value="Unassembled WGS sequence"/>
</dbReference>
<evidence type="ECO:0000313" key="1">
    <source>
        <dbReference type="EMBL" id="KNZ58074.1"/>
    </source>
</evidence>
<sequence length="321" mass="36068">MRFGFSKGISNSRPARFIFCGIEKRGGMKASEPSGRRRVPSGCLLVNGKLWLTASLLGPSRGPRVTIDSWPRPSCLMQQILDSYKITFKYWQGLQPISIAITVFYKNFWCASSAKLAGHHEDFERNTCRVKFSNIQLNSIIPLILHIHNHGPFVLFRGSDCFVLGLRPGSLLELSSSHLTCIPFNFSIKLEAIFSTKSILYIPLPVLSSFPLTFDEFGWSKLKGLKDKVAQLEVNTQSRQWLIASQIQNKLCLAPCPSAIIKTPLCVSRHDKLDSVVEDCSARCGGYITIKINKYTPDKPPRGMKTFKELLVQKGTFFFSN</sequence>
<evidence type="ECO:0000313" key="2">
    <source>
        <dbReference type="Proteomes" id="UP000037035"/>
    </source>
</evidence>
<dbReference type="AlphaFoldDB" id="A0A0L6VBI1"/>